<dbReference type="GO" id="GO:0045165">
    <property type="term" value="P:cell fate commitment"/>
    <property type="evidence" value="ECO:0007669"/>
    <property type="project" value="TreeGrafter"/>
</dbReference>
<feature type="compositionally biased region" description="Low complexity" evidence="9">
    <location>
        <begin position="179"/>
        <end position="191"/>
    </location>
</feature>
<feature type="compositionally biased region" description="Polar residues" evidence="9">
    <location>
        <begin position="196"/>
        <end position="206"/>
    </location>
</feature>
<dbReference type="SUPFAM" id="SSF57716">
    <property type="entry name" value="Glucocorticoid receptor-like (DNA-binding domain)"/>
    <property type="match status" value="1"/>
</dbReference>
<feature type="region of interest" description="Disordered" evidence="9">
    <location>
        <begin position="337"/>
        <end position="367"/>
    </location>
</feature>
<comment type="subcellular location">
    <subcellularLocation>
        <location evidence="1">Nucleus</location>
    </subcellularLocation>
</comment>
<keyword evidence="12" id="KW-1185">Reference proteome</keyword>
<evidence type="ECO:0000256" key="5">
    <source>
        <dbReference type="ARBA" id="ARBA00023015"/>
    </source>
</evidence>
<dbReference type="AlphaFoldDB" id="A0AAV6VGL7"/>
<feature type="domain" description="GATA-type" evidence="10">
    <location>
        <begin position="296"/>
        <end position="349"/>
    </location>
</feature>
<feature type="domain" description="GATA-type" evidence="10">
    <location>
        <begin position="239"/>
        <end position="269"/>
    </location>
</feature>
<dbReference type="InterPro" id="IPR000679">
    <property type="entry name" value="Znf_GATA"/>
</dbReference>
<evidence type="ECO:0000256" key="9">
    <source>
        <dbReference type="SAM" id="MobiDB-lite"/>
    </source>
</evidence>
<keyword evidence="7" id="KW-0539">Nucleus</keyword>
<dbReference type="EMBL" id="JAFNEN010000078">
    <property type="protein sequence ID" value="KAG8195790.1"/>
    <property type="molecule type" value="Genomic_DNA"/>
</dbReference>
<evidence type="ECO:0000256" key="7">
    <source>
        <dbReference type="ARBA" id="ARBA00023242"/>
    </source>
</evidence>
<feature type="region of interest" description="Disordered" evidence="9">
    <location>
        <begin position="1"/>
        <end position="24"/>
    </location>
</feature>
<accession>A0AAV6VGL7</accession>
<feature type="compositionally biased region" description="Basic and acidic residues" evidence="9">
    <location>
        <begin position="446"/>
        <end position="455"/>
    </location>
</feature>
<sequence length="455" mass="51410">MQRRSHTTMPHSPHTNDCTHSAVKDLPIGPQPLNLLSVSTKSFERTHPIITPSLTMDASTLVDTHDSSSPHQLHELDQPNTGFQPNFDFPYPRKLKTENVSYWESATNPMFDVAPISTYTPLETYIPSTPEGQTYLNLSSFSALPPLYFPPDDQYGYSNFYTKMEDDCMRNYDEGIGSSSCSVSPQLSPSPVEALSQRTTPQSGADTMTYGDSGFVEEMPQMTQMTPVLSPMTHHPEQQPRQQQCVMCGTVKNGQWMLDNSGNFLCTSCYSNKRYSPRDMVEDMGKAKKKSSTASRRTHQKCTNCQTDNTSLWRRNLKGDFVCNACGLYEKLHKRPRPENMRKDTIQTRKRRPRNSDGKKKSESAAERATVLSNVATSSPLPHISSPSTLSPYPHGGHMGLMNLPPMRNEMFYNFPPHNVQYQISYSDETPSYTYEPPTIHPLPNKTEDNEHQET</sequence>
<dbReference type="GO" id="GO:0045944">
    <property type="term" value="P:positive regulation of transcription by RNA polymerase II"/>
    <property type="evidence" value="ECO:0007669"/>
    <property type="project" value="TreeGrafter"/>
</dbReference>
<feature type="compositionally biased region" description="Basic and acidic residues" evidence="9">
    <location>
        <begin position="63"/>
        <end position="77"/>
    </location>
</feature>
<organism evidence="11 12">
    <name type="scientific">Oedothorax gibbosus</name>
    <dbReference type="NCBI Taxonomy" id="931172"/>
    <lineage>
        <taxon>Eukaryota</taxon>
        <taxon>Metazoa</taxon>
        <taxon>Ecdysozoa</taxon>
        <taxon>Arthropoda</taxon>
        <taxon>Chelicerata</taxon>
        <taxon>Arachnida</taxon>
        <taxon>Araneae</taxon>
        <taxon>Araneomorphae</taxon>
        <taxon>Entelegynae</taxon>
        <taxon>Araneoidea</taxon>
        <taxon>Linyphiidae</taxon>
        <taxon>Erigoninae</taxon>
        <taxon>Oedothorax</taxon>
    </lineage>
</organism>
<reference evidence="11 12" key="1">
    <citation type="journal article" date="2022" name="Nat. Ecol. Evol.">
        <title>A masculinizing supergene underlies an exaggerated male reproductive morph in a spider.</title>
        <authorList>
            <person name="Hendrickx F."/>
            <person name="De Corte Z."/>
            <person name="Sonet G."/>
            <person name="Van Belleghem S.M."/>
            <person name="Kostlbacher S."/>
            <person name="Vangestel C."/>
        </authorList>
    </citation>
    <scope>NUCLEOTIDE SEQUENCE [LARGE SCALE GENOMIC DNA]</scope>
    <source>
        <strain evidence="11">W744_W776</strain>
    </source>
</reference>
<keyword evidence="2" id="KW-0479">Metal-binding</keyword>
<evidence type="ECO:0000256" key="6">
    <source>
        <dbReference type="ARBA" id="ARBA00023163"/>
    </source>
</evidence>
<evidence type="ECO:0000256" key="4">
    <source>
        <dbReference type="ARBA" id="ARBA00022833"/>
    </source>
</evidence>
<feature type="region of interest" description="Disordered" evidence="9">
    <location>
        <begin position="429"/>
        <end position="455"/>
    </location>
</feature>
<feature type="compositionally biased region" description="Basic and acidic residues" evidence="9">
    <location>
        <begin position="354"/>
        <end position="366"/>
    </location>
</feature>
<feature type="region of interest" description="Disordered" evidence="9">
    <location>
        <begin position="61"/>
        <end position="83"/>
    </location>
</feature>
<dbReference type="PROSITE" id="PS00344">
    <property type="entry name" value="GATA_ZN_FINGER_1"/>
    <property type="match status" value="1"/>
</dbReference>
<name>A0AAV6VGL7_9ARAC</name>
<keyword evidence="4" id="KW-0862">Zinc</keyword>
<dbReference type="PANTHER" id="PTHR10071">
    <property type="entry name" value="TRANSCRIPTION FACTOR GATA FAMILY MEMBER"/>
    <property type="match status" value="1"/>
</dbReference>
<dbReference type="CDD" id="cd00202">
    <property type="entry name" value="ZnF_GATA"/>
    <property type="match status" value="1"/>
</dbReference>
<evidence type="ECO:0000313" key="12">
    <source>
        <dbReference type="Proteomes" id="UP000827092"/>
    </source>
</evidence>
<dbReference type="PANTHER" id="PTHR10071:SF281">
    <property type="entry name" value="BOX A-BINDING FACTOR-RELATED"/>
    <property type="match status" value="1"/>
</dbReference>
<keyword evidence="6" id="KW-0804">Transcription</keyword>
<evidence type="ECO:0000256" key="2">
    <source>
        <dbReference type="ARBA" id="ARBA00022723"/>
    </source>
</evidence>
<evidence type="ECO:0000256" key="8">
    <source>
        <dbReference type="PROSITE-ProRule" id="PRU00094"/>
    </source>
</evidence>
<dbReference type="Pfam" id="PF00320">
    <property type="entry name" value="GATA"/>
    <property type="match status" value="1"/>
</dbReference>
<dbReference type="GO" id="GO:0000978">
    <property type="term" value="F:RNA polymerase II cis-regulatory region sequence-specific DNA binding"/>
    <property type="evidence" value="ECO:0007669"/>
    <property type="project" value="TreeGrafter"/>
</dbReference>
<keyword evidence="5" id="KW-0805">Transcription regulation</keyword>
<evidence type="ECO:0000259" key="10">
    <source>
        <dbReference type="PROSITE" id="PS50114"/>
    </source>
</evidence>
<dbReference type="GO" id="GO:0008270">
    <property type="term" value="F:zinc ion binding"/>
    <property type="evidence" value="ECO:0007669"/>
    <property type="project" value="UniProtKB-KW"/>
</dbReference>
<dbReference type="Proteomes" id="UP000827092">
    <property type="component" value="Unassembled WGS sequence"/>
</dbReference>
<keyword evidence="3 8" id="KW-0863">Zinc-finger</keyword>
<dbReference type="PRINTS" id="PR00619">
    <property type="entry name" value="GATAZNFINGER"/>
</dbReference>
<dbReference type="Gene3D" id="3.30.50.10">
    <property type="entry name" value="Erythroid Transcription Factor GATA-1, subunit A"/>
    <property type="match status" value="1"/>
</dbReference>
<proteinExistence type="predicted"/>
<feature type="region of interest" description="Disordered" evidence="9">
    <location>
        <begin position="179"/>
        <end position="207"/>
    </location>
</feature>
<dbReference type="SMART" id="SM00401">
    <property type="entry name" value="ZnF_GATA"/>
    <property type="match status" value="1"/>
</dbReference>
<protein>
    <recommendedName>
        <fullName evidence="10">GATA-type domain-containing protein</fullName>
    </recommendedName>
</protein>
<comment type="caution">
    <text evidence="11">The sequence shown here is derived from an EMBL/GenBank/DDBJ whole genome shotgun (WGS) entry which is preliminary data.</text>
</comment>
<evidence type="ECO:0000256" key="3">
    <source>
        <dbReference type="ARBA" id="ARBA00022771"/>
    </source>
</evidence>
<dbReference type="InterPro" id="IPR039355">
    <property type="entry name" value="Transcription_factor_GATA"/>
</dbReference>
<feature type="compositionally biased region" description="Basic and acidic residues" evidence="9">
    <location>
        <begin position="337"/>
        <end position="347"/>
    </location>
</feature>
<dbReference type="GO" id="GO:0000981">
    <property type="term" value="F:DNA-binding transcription factor activity, RNA polymerase II-specific"/>
    <property type="evidence" value="ECO:0007669"/>
    <property type="project" value="TreeGrafter"/>
</dbReference>
<dbReference type="PROSITE" id="PS50114">
    <property type="entry name" value="GATA_ZN_FINGER_2"/>
    <property type="match status" value="2"/>
</dbReference>
<evidence type="ECO:0000313" key="11">
    <source>
        <dbReference type="EMBL" id="KAG8195790.1"/>
    </source>
</evidence>
<dbReference type="GO" id="GO:0000122">
    <property type="term" value="P:negative regulation of transcription by RNA polymerase II"/>
    <property type="evidence" value="ECO:0007669"/>
    <property type="project" value="TreeGrafter"/>
</dbReference>
<dbReference type="InterPro" id="IPR013088">
    <property type="entry name" value="Znf_NHR/GATA"/>
</dbReference>
<evidence type="ECO:0000256" key="1">
    <source>
        <dbReference type="ARBA" id="ARBA00004123"/>
    </source>
</evidence>
<feature type="compositionally biased region" description="Polar residues" evidence="9">
    <location>
        <begin position="7"/>
        <end position="19"/>
    </location>
</feature>
<dbReference type="GO" id="GO:0005634">
    <property type="term" value="C:nucleus"/>
    <property type="evidence" value="ECO:0007669"/>
    <property type="project" value="UniProtKB-SubCell"/>
</dbReference>
<gene>
    <name evidence="11" type="ORF">JTE90_004794</name>
</gene>